<accession>A0A7W9GS21</accession>
<proteinExistence type="predicted"/>
<dbReference type="InterPro" id="IPR042003">
    <property type="entry name" value="Sortase_E"/>
</dbReference>
<dbReference type="InterPro" id="IPR005754">
    <property type="entry name" value="Sortase"/>
</dbReference>
<sequence length="326" mass="33960">MSAPPDVPAAPAPPAPPVPPSPPSVRPPVQPPVMPSVPPVVPSGKGDALRMPGLALSIVAVLLLGFLGQLALLSQLGHERAQEVAFDDFRVQLADGTAPIGQLNRDEELWPLGTSIAVLEIPALDLHEVVFEGTTSGVLQDGPGHRRDTVLPGQEGTSVIMGRQATYGGPFGRLDLLQPGEPFTVTTGQGAHTYHVTGVRREGDPQPAPLADGEGRLTLVTAGGDPFRPDDVLRVDAELVSDAVPTPSRPFRSADLPEEEQAMQGDPSGWVAVMLWAQATAFAALGVAWATVRWGKAQAWTIGVPLLGGLGIALADATAVLLPNLM</sequence>
<evidence type="ECO:0000313" key="5">
    <source>
        <dbReference type="Proteomes" id="UP000542813"/>
    </source>
</evidence>
<gene>
    <name evidence="4" type="ORF">HD601_003594</name>
</gene>
<organism evidence="4 5">
    <name type="scientific">Jiangella mangrovi</name>
    <dbReference type="NCBI Taxonomy" id="1524084"/>
    <lineage>
        <taxon>Bacteria</taxon>
        <taxon>Bacillati</taxon>
        <taxon>Actinomycetota</taxon>
        <taxon>Actinomycetes</taxon>
        <taxon>Jiangellales</taxon>
        <taxon>Jiangellaceae</taxon>
        <taxon>Jiangella</taxon>
    </lineage>
</organism>
<protein>
    <submittedName>
        <fullName evidence="4">LPXTG-site transpeptidase (Sortase) family protein</fullName>
    </submittedName>
</protein>
<keyword evidence="3" id="KW-0472">Membrane</keyword>
<feature type="region of interest" description="Disordered" evidence="2">
    <location>
        <begin position="1"/>
        <end position="30"/>
    </location>
</feature>
<dbReference type="InterPro" id="IPR023365">
    <property type="entry name" value="Sortase_dom-sf"/>
</dbReference>
<dbReference type="CDD" id="cd05830">
    <property type="entry name" value="Sortase_E"/>
    <property type="match status" value="1"/>
</dbReference>
<dbReference type="AlphaFoldDB" id="A0A7W9GS21"/>
<dbReference type="Proteomes" id="UP000542813">
    <property type="component" value="Unassembled WGS sequence"/>
</dbReference>
<dbReference type="RefSeq" id="WP_221441080.1">
    <property type="nucleotide sequence ID" value="NZ_JACHMM010000001.1"/>
</dbReference>
<name>A0A7W9GS21_9ACTN</name>
<dbReference type="EMBL" id="JACHMM010000001">
    <property type="protein sequence ID" value="MBB5789019.1"/>
    <property type="molecule type" value="Genomic_DNA"/>
</dbReference>
<keyword evidence="5" id="KW-1185">Reference proteome</keyword>
<dbReference type="GO" id="GO:0016787">
    <property type="term" value="F:hydrolase activity"/>
    <property type="evidence" value="ECO:0007669"/>
    <property type="project" value="UniProtKB-KW"/>
</dbReference>
<dbReference type="Gene3D" id="2.40.260.10">
    <property type="entry name" value="Sortase"/>
    <property type="match status" value="1"/>
</dbReference>
<feature type="transmembrane region" description="Helical" evidence="3">
    <location>
        <begin position="270"/>
        <end position="290"/>
    </location>
</feature>
<dbReference type="SUPFAM" id="SSF63817">
    <property type="entry name" value="Sortase"/>
    <property type="match status" value="1"/>
</dbReference>
<dbReference type="Pfam" id="PF04203">
    <property type="entry name" value="Sortase"/>
    <property type="match status" value="1"/>
</dbReference>
<feature type="transmembrane region" description="Helical" evidence="3">
    <location>
        <begin position="54"/>
        <end position="73"/>
    </location>
</feature>
<feature type="transmembrane region" description="Helical" evidence="3">
    <location>
        <begin position="302"/>
        <end position="322"/>
    </location>
</feature>
<reference evidence="4 5" key="1">
    <citation type="submission" date="2020-08" db="EMBL/GenBank/DDBJ databases">
        <title>Sequencing the genomes of 1000 actinobacteria strains.</title>
        <authorList>
            <person name="Klenk H.-P."/>
        </authorList>
    </citation>
    <scope>NUCLEOTIDE SEQUENCE [LARGE SCALE GENOMIC DNA]</scope>
    <source>
        <strain evidence="4 5">DSM 102122</strain>
    </source>
</reference>
<evidence type="ECO:0000256" key="2">
    <source>
        <dbReference type="SAM" id="MobiDB-lite"/>
    </source>
</evidence>
<evidence type="ECO:0000256" key="3">
    <source>
        <dbReference type="SAM" id="Phobius"/>
    </source>
</evidence>
<evidence type="ECO:0000256" key="1">
    <source>
        <dbReference type="ARBA" id="ARBA00022801"/>
    </source>
</evidence>
<keyword evidence="1" id="KW-0378">Hydrolase</keyword>
<keyword evidence="3" id="KW-0812">Transmembrane</keyword>
<keyword evidence="3" id="KW-1133">Transmembrane helix</keyword>
<comment type="caution">
    <text evidence="4">The sequence shown here is derived from an EMBL/GenBank/DDBJ whole genome shotgun (WGS) entry which is preliminary data.</text>
</comment>
<evidence type="ECO:0000313" key="4">
    <source>
        <dbReference type="EMBL" id="MBB5789019.1"/>
    </source>
</evidence>